<dbReference type="InterPro" id="IPR000842">
    <property type="entry name" value="PRib_PP_synth_CS"/>
</dbReference>
<sequence length="357" mass="39031">MRDITVLAGSSHPEFAEEICKRLGIPLGKCKLGKFSNNETSVAIQDSVRDVDVYIVQSGCGSVNDNFVELLIMIAACKTASARKVTAVIPCFPYARQAEAPYKKNGMPLSRVPAHEQMGSTQYKHWTARAGTLVCNMLMAAGADHIITMDLHDPQFQGFFDIPVDNLYGQPLILKYIREMVPNYHEAVIVSPDAGGAKRATIIADRLNMDFALIHKERNHPMHSPNQAGGGGATLDGVTLGSDRMLVGHVRDRVCILIDDIADTSFTITKAAKLLDKAGAARIYAIVTHGLLSGDALKRIRESKIDELVVSNSVPQQAHLEATDKLKVFDITAMFAEAIRRIHNGESVSFLFESVPY</sequence>
<dbReference type="GO" id="GO:0006015">
    <property type="term" value="P:5-phosphoribose 1-diphosphate biosynthetic process"/>
    <property type="evidence" value="ECO:0007669"/>
    <property type="project" value="TreeGrafter"/>
</dbReference>
<dbReference type="AlphaFoldDB" id="A0A4P9X540"/>
<dbReference type="NCBIfam" id="TIGR01251">
    <property type="entry name" value="ribP_PPkin"/>
    <property type="match status" value="1"/>
</dbReference>
<keyword evidence="6" id="KW-0545">Nucleotide biosynthesis</keyword>
<keyword evidence="14" id="KW-1185">Reference proteome</keyword>
<keyword evidence="8" id="KW-0418">Kinase</keyword>
<dbReference type="GO" id="GO:0000287">
    <property type="term" value="F:magnesium ion binding"/>
    <property type="evidence" value="ECO:0007669"/>
    <property type="project" value="InterPro"/>
</dbReference>
<protein>
    <recommendedName>
        <fullName evidence="3">ribose-phosphate diphosphokinase</fullName>
        <ecNumber evidence="3">2.7.6.1</ecNumber>
    </recommendedName>
</protein>
<evidence type="ECO:0000256" key="1">
    <source>
        <dbReference type="ARBA" id="ARBA00004496"/>
    </source>
</evidence>
<dbReference type="EC" id="2.7.6.1" evidence="3"/>
<dbReference type="GO" id="GO:0002189">
    <property type="term" value="C:ribose phosphate diphosphokinase complex"/>
    <property type="evidence" value="ECO:0007669"/>
    <property type="project" value="TreeGrafter"/>
</dbReference>
<accession>A0A4P9X540</accession>
<dbReference type="FunFam" id="3.40.50.2020:FF:000014">
    <property type="entry name" value="Ribose-phosphate pyrophosphokinase 1"/>
    <property type="match status" value="1"/>
</dbReference>
<keyword evidence="5" id="KW-0479">Metal-binding</keyword>
<evidence type="ECO:0000256" key="4">
    <source>
        <dbReference type="ARBA" id="ARBA00022679"/>
    </source>
</evidence>
<evidence type="ECO:0000259" key="12">
    <source>
        <dbReference type="Pfam" id="PF13793"/>
    </source>
</evidence>
<evidence type="ECO:0000256" key="7">
    <source>
        <dbReference type="ARBA" id="ARBA00022741"/>
    </source>
</evidence>
<dbReference type="GO" id="GO:0016301">
    <property type="term" value="F:kinase activity"/>
    <property type="evidence" value="ECO:0007669"/>
    <property type="project" value="UniProtKB-KW"/>
</dbReference>
<dbReference type="FunFam" id="3.40.50.2020:FF:000063">
    <property type="entry name" value="Phosphoribosylpyrophosphate synthetase"/>
    <property type="match status" value="1"/>
</dbReference>
<evidence type="ECO:0000256" key="6">
    <source>
        <dbReference type="ARBA" id="ARBA00022727"/>
    </source>
</evidence>
<reference evidence="14" key="1">
    <citation type="journal article" date="2018" name="Nat. Microbiol.">
        <title>Leveraging single-cell genomics to expand the fungal tree of life.</title>
        <authorList>
            <person name="Ahrendt S.R."/>
            <person name="Quandt C.A."/>
            <person name="Ciobanu D."/>
            <person name="Clum A."/>
            <person name="Salamov A."/>
            <person name="Andreopoulos B."/>
            <person name="Cheng J.F."/>
            <person name="Woyke T."/>
            <person name="Pelin A."/>
            <person name="Henrissat B."/>
            <person name="Reynolds N.K."/>
            <person name="Benny G.L."/>
            <person name="Smith M.E."/>
            <person name="James T.Y."/>
            <person name="Grigoriev I.V."/>
        </authorList>
    </citation>
    <scope>NUCLEOTIDE SEQUENCE [LARGE SCALE GENOMIC DNA]</scope>
    <source>
        <strain evidence="14">ATCC 52028</strain>
    </source>
</reference>
<dbReference type="OrthoDB" id="413572at2759"/>
<keyword evidence="4" id="KW-0808">Transferase</keyword>
<evidence type="ECO:0000313" key="13">
    <source>
        <dbReference type="EMBL" id="RKP00192.1"/>
    </source>
</evidence>
<gene>
    <name evidence="13" type="ORF">CXG81DRAFT_30026</name>
</gene>
<dbReference type="GO" id="GO:0005524">
    <property type="term" value="F:ATP binding"/>
    <property type="evidence" value="ECO:0007669"/>
    <property type="project" value="UniProtKB-KW"/>
</dbReference>
<comment type="subcellular location">
    <subcellularLocation>
        <location evidence="1">Cytoplasm</location>
    </subcellularLocation>
</comment>
<dbReference type="InterPro" id="IPR029099">
    <property type="entry name" value="Pribosyltran_N"/>
</dbReference>
<dbReference type="SUPFAM" id="SSF53271">
    <property type="entry name" value="PRTase-like"/>
    <property type="match status" value="2"/>
</dbReference>
<dbReference type="GO" id="GO:0005737">
    <property type="term" value="C:cytoplasm"/>
    <property type="evidence" value="ECO:0007669"/>
    <property type="project" value="UniProtKB-SubCell"/>
</dbReference>
<proteinExistence type="inferred from homology"/>
<name>A0A4P9X540_9FUNG</name>
<evidence type="ECO:0000256" key="2">
    <source>
        <dbReference type="ARBA" id="ARBA00006478"/>
    </source>
</evidence>
<dbReference type="GO" id="GO:0009156">
    <property type="term" value="P:ribonucleoside monophosphate biosynthetic process"/>
    <property type="evidence" value="ECO:0007669"/>
    <property type="project" value="InterPro"/>
</dbReference>
<dbReference type="Pfam" id="PF13793">
    <property type="entry name" value="Pribosyltran_N"/>
    <property type="match status" value="1"/>
</dbReference>
<dbReference type="Proteomes" id="UP000274922">
    <property type="component" value="Unassembled WGS sequence"/>
</dbReference>
<dbReference type="EMBL" id="ML014230">
    <property type="protein sequence ID" value="RKP00192.1"/>
    <property type="molecule type" value="Genomic_DNA"/>
</dbReference>
<feature type="domain" description="Ribose-phosphate pyrophosphokinase N-terminal" evidence="12">
    <location>
        <begin position="5"/>
        <end position="100"/>
    </location>
</feature>
<dbReference type="InterPro" id="IPR000836">
    <property type="entry name" value="PRTase_dom"/>
</dbReference>
<comment type="catalytic activity">
    <reaction evidence="11">
        <text>D-ribose 5-phosphate + ATP = 5-phospho-alpha-D-ribose 1-diphosphate + AMP + H(+)</text>
        <dbReference type="Rhea" id="RHEA:15609"/>
        <dbReference type="ChEBI" id="CHEBI:15378"/>
        <dbReference type="ChEBI" id="CHEBI:30616"/>
        <dbReference type="ChEBI" id="CHEBI:58017"/>
        <dbReference type="ChEBI" id="CHEBI:78346"/>
        <dbReference type="ChEBI" id="CHEBI:456215"/>
        <dbReference type="EC" id="2.7.6.1"/>
    </reaction>
</comment>
<dbReference type="InterPro" id="IPR005946">
    <property type="entry name" value="Rib-P_diPkinase"/>
</dbReference>
<evidence type="ECO:0000313" key="14">
    <source>
        <dbReference type="Proteomes" id="UP000274922"/>
    </source>
</evidence>
<keyword evidence="10" id="KW-0460">Magnesium</keyword>
<dbReference type="PANTHER" id="PTHR10210:SF36">
    <property type="entry name" value="RIBOSE-PHOSPHATE PYROPHOSPHOKINASE 5"/>
    <property type="match status" value="1"/>
</dbReference>
<evidence type="ECO:0000256" key="9">
    <source>
        <dbReference type="ARBA" id="ARBA00022840"/>
    </source>
</evidence>
<evidence type="ECO:0000256" key="11">
    <source>
        <dbReference type="ARBA" id="ARBA00049535"/>
    </source>
</evidence>
<dbReference type="SMART" id="SM01400">
    <property type="entry name" value="Pribosyltran_N"/>
    <property type="match status" value="1"/>
</dbReference>
<dbReference type="FunFam" id="3.40.50.2020:FF:000005">
    <property type="entry name" value="Ribose-phosphate pyrophosphokinase 1"/>
    <property type="match status" value="1"/>
</dbReference>
<dbReference type="Gene3D" id="3.40.50.2020">
    <property type="match status" value="2"/>
</dbReference>
<evidence type="ECO:0000256" key="8">
    <source>
        <dbReference type="ARBA" id="ARBA00022777"/>
    </source>
</evidence>
<dbReference type="InterPro" id="IPR029057">
    <property type="entry name" value="PRTase-like"/>
</dbReference>
<dbReference type="Pfam" id="PF14572">
    <property type="entry name" value="Pribosyl_synth"/>
    <property type="match status" value="1"/>
</dbReference>
<dbReference type="PANTHER" id="PTHR10210">
    <property type="entry name" value="RIBOSE-PHOSPHATE DIPHOSPHOKINASE FAMILY MEMBER"/>
    <property type="match status" value="1"/>
</dbReference>
<keyword evidence="7" id="KW-0547">Nucleotide-binding</keyword>
<comment type="similarity">
    <text evidence="2">Belongs to the ribose-phosphate pyrophosphokinase family.</text>
</comment>
<dbReference type="CDD" id="cd06223">
    <property type="entry name" value="PRTases_typeI"/>
    <property type="match status" value="1"/>
</dbReference>
<dbReference type="GO" id="GO:0004749">
    <property type="term" value="F:ribose phosphate diphosphokinase activity"/>
    <property type="evidence" value="ECO:0007669"/>
    <property type="project" value="UniProtKB-EC"/>
</dbReference>
<evidence type="ECO:0000256" key="10">
    <source>
        <dbReference type="ARBA" id="ARBA00022842"/>
    </source>
</evidence>
<evidence type="ECO:0000256" key="5">
    <source>
        <dbReference type="ARBA" id="ARBA00022723"/>
    </source>
</evidence>
<dbReference type="GO" id="GO:0006164">
    <property type="term" value="P:purine nucleotide biosynthetic process"/>
    <property type="evidence" value="ECO:0007669"/>
    <property type="project" value="TreeGrafter"/>
</dbReference>
<organism evidence="13 14">
    <name type="scientific">Caulochytrium protostelioides</name>
    <dbReference type="NCBI Taxonomy" id="1555241"/>
    <lineage>
        <taxon>Eukaryota</taxon>
        <taxon>Fungi</taxon>
        <taxon>Fungi incertae sedis</taxon>
        <taxon>Chytridiomycota</taxon>
        <taxon>Chytridiomycota incertae sedis</taxon>
        <taxon>Chytridiomycetes</taxon>
        <taxon>Caulochytriales</taxon>
        <taxon>Caulochytriaceae</taxon>
        <taxon>Caulochytrium</taxon>
    </lineage>
</organism>
<keyword evidence="9" id="KW-0067">ATP-binding</keyword>
<dbReference type="PROSITE" id="PS00114">
    <property type="entry name" value="PRPP_SYNTHASE"/>
    <property type="match status" value="1"/>
</dbReference>
<evidence type="ECO:0000256" key="3">
    <source>
        <dbReference type="ARBA" id="ARBA00013247"/>
    </source>
</evidence>
<dbReference type="STRING" id="1555241.A0A4P9X540"/>